<organism evidence="1 2">
    <name type="scientific">Cryptosporangium japonicum</name>
    <dbReference type="NCBI Taxonomy" id="80872"/>
    <lineage>
        <taxon>Bacteria</taxon>
        <taxon>Bacillati</taxon>
        <taxon>Actinomycetota</taxon>
        <taxon>Actinomycetes</taxon>
        <taxon>Cryptosporangiales</taxon>
        <taxon>Cryptosporangiaceae</taxon>
        <taxon>Cryptosporangium</taxon>
    </lineage>
</organism>
<gene>
    <name evidence="1" type="ORF">GCM10009539_03250</name>
</gene>
<reference evidence="1 2" key="1">
    <citation type="journal article" date="2019" name="Int. J. Syst. Evol. Microbiol.">
        <title>The Global Catalogue of Microorganisms (GCM) 10K type strain sequencing project: providing services to taxonomists for standard genome sequencing and annotation.</title>
        <authorList>
            <consortium name="The Broad Institute Genomics Platform"/>
            <consortium name="The Broad Institute Genome Sequencing Center for Infectious Disease"/>
            <person name="Wu L."/>
            <person name="Ma J."/>
        </authorList>
    </citation>
    <scope>NUCLEOTIDE SEQUENCE [LARGE SCALE GENOMIC DNA]</scope>
    <source>
        <strain evidence="1 2">JCM 10425</strain>
    </source>
</reference>
<evidence type="ECO:0000313" key="1">
    <source>
        <dbReference type="EMBL" id="GAA0221369.1"/>
    </source>
</evidence>
<proteinExistence type="predicted"/>
<name>A0ABN0TGU3_9ACTN</name>
<protein>
    <recommendedName>
        <fullName evidence="3">Tetratricopeptide repeat protein</fullName>
    </recommendedName>
</protein>
<dbReference type="Proteomes" id="UP001500967">
    <property type="component" value="Unassembled WGS sequence"/>
</dbReference>
<sequence length="234" mass="24742">MGFAEEVRAAFRRGDTATVTLLARSEVERARETGDPAGEVEALYALSRVALREEDLPRAGQLAEAALVTAVAAGDRALEERPRHVLAAVARLSGDLVTARERYRASIALNEELGRPGTVTSETYNLAFTELHLGDLARARDLFAAVRRRATDPTMRAYLGIGAAALSGAEGDHERAAFLLGSTDAAFAALGQVPDPDDAGELARVRAAAVAALGEDGFRGQHARGYSQYPGEVG</sequence>
<dbReference type="EMBL" id="BAAAGX010000002">
    <property type="protein sequence ID" value="GAA0221369.1"/>
    <property type="molecule type" value="Genomic_DNA"/>
</dbReference>
<dbReference type="InterPro" id="IPR011990">
    <property type="entry name" value="TPR-like_helical_dom_sf"/>
</dbReference>
<accession>A0ABN0TGU3</accession>
<comment type="caution">
    <text evidence="1">The sequence shown here is derived from an EMBL/GenBank/DDBJ whole genome shotgun (WGS) entry which is preliminary data.</text>
</comment>
<dbReference type="SUPFAM" id="SSF48452">
    <property type="entry name" value="TPR-like"/>
    <property type="match status" value="1"/>
</dbReference>
<evidence type="ECO:0000313" key="2">
    <source>
        <dbReference type="Proteomes" id="UP001500967"/>
    </source>
</evidence>
<dbReference type="RefSeq" id="WP_344646900.1">
    <property type="nucleotide sequence ID" value="NZ_BAAAGX010000002.1"/>
</dbReference>
<evidence type="ECO:0008006" key="3">
    <source>
        <dbReference type="Google" id="ProtNLM"/>
    </source>
</evidence>
<keyword evidence="2" id="KW-1185">Reference proteome</keyword>
<dbReference type="Gene3D" id="1.25.40.10">
    <property type="entry name" value="Tetratricopeptide repeat domain"/>
    <property type="match status" value="1"/>
</dbReference>